<dbReference type="GeneID" id="30147904"/>
<feature type="region of interest" description="Disordered" evidence="1">
    <location>
        <begin position="118"/>
        <end position="176"/>
    </location>
</feature>
<evidence type="ECO:0000313" key="3">
    <source>
        <dbReference type="EMBL" id="ODQ77189.1"/>
    </source>
</evidence>
<feature type="domain" description="Transcription elongation factor Eaf N-terminal" evidence="2">
    <location>
        <begin position="26"/>
        <end position="124"/>
    </location>
</feature>
<name>A0A1E3QHL8_9ASCO</name>
<feature type="region of interest" description="Disordered" evidence="1">
    <location>
        <begin position="297"/>
        <end position="339"/>
    </location>
</feature>
<organism evidence="3 4">
    <name type="scientific">Babjeviella inositovora NRRL Y-12698</name>
    <dbReference type="NCBI Taxonomy" id="984486"/>
    <lineage>
        <taxon>Eukaryota</taxon>
        <taxon>Fungi</taxon>
        <taxon>Dikarya</taxon>
        <taxon>Ascomycota</taxon>
        <taxon>Saccharomycotina</taxon>
        <taxon>Pichiomycetes</taxon>
        <taxon>Serinales incertae sedis</taxon>
        <taxon>Babjeviella</taxon>
    </lineage>
</organism>
<keyword evidence="4" id="KW-1185">Reference proteome</keyword>
<dbReference type="EMBL" id="KV454442">
    <property type="protein sequence ID" value="ODQ77189.1"/>
    <property type="molecule type" value="Genomic_DNA"/>
</dbReference>
<evidence type="ECO:0000259" key="2">
    <source>
        <dbReference type="Pfam" id="PF09816"/>
    </source>
</evidence>
<sequence length="339" mass="37536">MSQSLIPDGEYDLDISCLAVSSNSYQAKQEQQRMEETFSIRYGFLPDSMDPTKPLTIYKMLDEDNRYAIKAPSLDESQDIFLEGVALGGTQPGLASEYAMIYEDGHFVLKPVHGSIRASKSRNPKTLDTKAREMERSTGTSPKKEKLPLSKASHQKVSLKRLPSAASTPSPAQEEEEVIIHDSDFDDLDFQFDDDSKLVIDEKARAPLAPKIEVATPQSPLRHELKSSPTLPVATPGSRPVLTVASKRLLSSNIPTPDFHSDDEFGDIENELEQVLQESSDEDEFKMEIDEGAKVHEKPRAAAVQLDTSRNVGGPISLRGLSANGRRKEEEDMSSSEEE</sequence>
<evidence type="ECO:0000256" key="1">
    <source>
        <dbReference type="SAM" id="MobiDB-lite"/>
    </source>
</evidence>
<gene>
    <name evidence="3" type="ORF">BABINDRAFT_163698</name>
</gene>
<dbReference type="RefSeq" id="XP_018982517.1">
    <property type="nucleotide sequence ID" value="XM_019130051.1"/>
</dbReference>
<dbReference type="InterPro" id="IPR019194">
    <property type="entry name" value="Tscrpt_elong_fac_Eaf_N"/>
</dbReference>
<dbReference type="AlphaFoldDB" id="A0A1E3QHL8"/>
<protein>
    <recommendedName>
        <fullName evidence="2">Transcription elongation factor Eaf N-terminal domain-containing protein</fullName>
    </recommendedName>
</protein>
<proteinExistence type="predicted"/>
<reference evidence="4" key="1">
    <citation type="submission" date="2016-05" db="EMBL/GenBank/DDBJ databases">
        <title>Comparative genomics of biotechnologically important yeasts.</title>
        <authorList>
            <consortium name="DOE Joint Genome Institute"/>
            <person name="Riley R."/>
            <person name="Haridas S."/>
            <person name="Wolfe K.H."/>
            <person name="Lopes M.R."/>
            <person name="Hittinger C.T."/>
            <person name="Goker M."/>
            <person name="Salamov A."/>
            <person name="Wisecaver J."/>
            <person name="Long T.M."/>
            <person name="Aerts A.L."/>
            <person name="Barry K."/>
            <person name="Choi C."/>
            <person name="Clum A."/>
            <person name="Coughlan A.Y."/>
            <person name="Deshpande S."/>
            <person name="Douglass A.P."/>
            <person name="Hanson S.J."/>
            <person name="Klenk H.-P."/>
            <person name="Labutti K."/>
            <person name="Lapidus A."/>
            <person name="Lindquist E."/>
            <person name="Lipzen A."/>
            <person name="Meier-Kolthoff J.P."/>
            <person name="Ohm R.A."/>
            <person name="Otillar R.P."/>
            <person name="Pangilinan J."/>
            <person name="Peng Y."/>
            <person name="Rokas A."/>
            <person name="Rosa C.A."/>
            <person name="Scheuner C."/>
            <person name="Sibirny A.A."/>
            <person name="Slot J.C."/>
            <person name="Stielow J.B."/>
            <person name="Sun H."/>
            <person name="Kurtzman C.P."/>
            <person name="Blackwell M."/>
            <person name="Grigoriev I.V."/>
            <person name="Jeffries T.W."/>
        </authorList>
    </citation>
    <scope>NUCLEOTIDE SEQUENCE [LARGE SCALE GENOMIC DNA]</scope>
    <source>
        <strain evidence="4">NRRL Y-12698</strain>
    </source>
</reference>
<dbReference type="STRING" id="984486.A0A1E3QHL8"/>
<accession>A0A1E3QHL8</accession>
<dbReference type="OrthoDB" id="3998262at2759"/>
<feature type="compositionally biased region" description="Basic and acidic residues" evidence="1">
    <location>
        <begin position="125"/>
        <end position="148"/>
    </location>
</feature>
<dbReference type="Proteomes" id="UP000094336">
    <property type="component" value="Unassembled WGS sequence"/>
</dbReference>
<dbReference type="Pfam" id="PF09816">
    <property type="entry name" value="EAF"/>
    <property type="match status" value="1"/>
</dbReference>
<evidence type="ECO:0000313" key="4">
    <source>
        <dbReference type="Proteomes" id="UP000094336"/>
    </source>
</evidence>